<feature type="transmembrane region" description="Helical" evidence="1">
    <location>
        <begin position="269"/>
        <end position="286"/>
    </location>
</feature>
<evidence type="ECO:0000256" key="1">
    <source>
        <dbReference type="SAM" id="Phobius"/>
    </source>
</evidence>
<proteinExistence type="predicted"/>
<dbReference type="RefSeq" id="WP_175480268.1">
    <property type="nucleotide sequence ID" value="NZ_FNZG01000002.1"/>
</dbReference>
<reference evidence="3 4" key="1">
    <citation type="submission" date="2016-10" db="EMBL/GenBank/DDBJ databases">
        <authorList>
            <person name="de Groot N.N."/>
        </authorList>
    </citation>
    <scope>NUCLEOTIDE SEQUENCE [LARGE SCALE GENOMIC DNA]</scope>
    <source>
        <strain evidence="3 4">DSM 29619</strain>
    </source>
</reference>
<name>A0A1I1HE42_9RHOB</name>
<gene>
    <name evidence="3" type="ORF">SAMN05421762_0212</name>
</gene>
<dbReference type="SUPFAM" id="SSF103481">
    <property type="entry name" value="Multidrug resistance efflux transporter EmrE"/>
    <property type="match status" value="2"/>
</dbReference>
<feature type="domain" description="EamA" evidence="2">
    <location>
        <begin position="7"/>
        <end position="137"/>
    </location>
</feature>
<keyword evidence="1" id="KW-0812">Transmembrane</keyword>
<feature type="transmembrane region" description="Helical" evidence="1">
    <location>
        <begin position="175"/>
        <end position="200"/>
    </location>
</feature>
<feature type="transmembrane region" description="Helical" evidence="1">
    <location>
        <begin position="151"/>
        <end position="169"/>
    </location>
</feature>
<dbReference type="InterPro" id="IPR037185">
    <property type="entry name" value="EmrE-like"/>
</dbReference>
<evidence type="ECO:0000259" key="2">
    <source>
        <dbReference type="Pfam" id="PF00892"/>
    </source>
</evidence>
<dbReference type="InterPro" id="IPR000620">
    <property type="entry name" value="EamA_dom"/>
</dbReference>
<evidence type="ECO:0000313" key="4">
    <source>
        <dbReference type="Proteomes" id="UP000231644"/>
    </source>
</evidence>
<evidence type="ECO:0000313" key="3">
    <source>
        <dbReference type="EMBL" id="SFC22076.1"/>
    </source>
</evidence>
<feature type="domain" description="EamA" evidence="2">
    <location>
        <begin position="156"/>
        <end position="285"/>
    </location>
</feature>
<sequence>MDLGIFLLSFSAAVFLALGLVLTTFGLRSLSPLVGASYSVPTSFVMFLVISPVTVDLSGLDWRAAAIFAAAGVFYPAVVSMLNFMSNRALGPNLTGGLGNLSPIFAIGLAVVLLGELPSVAQWAGIAAVCAGLVLLALDRARRIPGTRLKLLAVPLAGAFFRGAVQPVVKLGLLIWPSAFAAALLGYLMSSLVIWIMRLATGQKTPPGARAGVLWFMSIGLCNGIALVLLYLALGRGEVVQVSPVVALYPLLTIGLNRMIHGDRSMGPRGLLGSLVSVAGVIVVLLG</sequence>
<feature type="transmembrane region" description="Helical" evidence="1">
    <location>
        <begin position="94"/>
        <end position="114"/>
    </location>
</feature>
<dbReference type="GO" id="GO:0016020">
    <property type="term" value="C:membrane"/>
    <property type="evidence" value="ECO:0007669"/>
    <property type="project" value="InterPro"/>
</dbReference>
<feature type="transmembrane region" description="Helical" evidence="1">
    <location>
        <begin position="212"/>
        <end position="233"/>
    </location>
</feature>
<protein>
    <submittedName>
        <fullName evidence="3">EamA-like transporter family protein</fullName>
    </submittedName>
</protein>
<dbReference type="AlphaFoldDB" id="A0A1I1HE42"/>
<keyword evidence="1" id="KW-0472">Membrane</keyword>
<dbReference type="Pfam" id="PF00892">
    <property type="entry name" value="EamA"/>
    <property type="match status" value="2"/>
</dbReference>
<feature type="transmembrane region" description="Helical" evidence="1">
    <location>
        <begin position="120"/>
        <end position="139"/>
    </location>
</feature>
<dbReference type="Proteomes" id="UP000231644">
    <property type="component" value="Unassembled WGS sequence"/>
</dbReference>
<keyword evidence="4" id="KW-1185">Reference proteome</keyword>
<feature type="transmembrane region" description="Helical" evidence="1">
    <location>
        <begin position="33"/>
        <end position="50"/>
    </location>
</feature>
<organism evidence="3 4">
    <name type="scientific">Pseudooceanicola nitratireducens</name>
    <dbReference type="NCBI Taxonomy" id="517719"/>
    <lineage>
        <taxon>Bacteria</taxon>
        <taxon>Pseudomonadati</taxon>
        <taxon>Pseudomonadota</taxon>
        <taxon>Alphaproteobacteria</taxon>
        <taxon>Rhodobacterales</taxon>
        <taxon>Paracoccaceae</taxon>
        <taxon>Pseudooceanicola</taxon>
    </lineage>
</organism>
<feature type="transmembrane region" description="Helical" evidence="1">
    <location>
        <begin position="6"/>
        <end position="26"/>
    </location>
</feature>
<feature type="transmembrane region" description="Helical" evidence="1">
    <location>
        <begin position="62"/>
        <end position="82"/>
    </location>
</feature>
<accession>A0A1I1HE42</accession>
<dbReference type="EMBL" id="FOLX01000001">
    <property type="protein sequence ID" value="SFC22076.1"/>
    <property type="molecule type" value="Genomic_DNA"/>
</dbReference>
<feature type="transmembrane region" description="Helical" evidence="1">
    <location>
        <begin position="239"/>
        <end position="257"/>
    </location>
</feature>
<keyword evidence="1" id="KW-1133">Transmembrane helix</keyword>